<accession>A6HRP4</accession>
<gene>
    <name evidence="3" type="primary">Mlze_predicted</name>
    <name evidence="3" type="ORF">rCG_60181</name>
</gene>
<organism evidence="3 4">
    <name type="scientific">Rattus norvegicus</name>
    <name type="common">Rat</name>
    <dbReference type="NCBI Taxonomy" id="10116"/>
    <lineage>
        <taxon>Eukaryota</taxon>
        <taxon>Metazoa</taxon>
        <taxon>Chordata</taxon>
        <taxon>Craniata</taxon>
        <taxon>Vertebrata</taxon>
        <taxon>Euteleostomi</taxon>
        <taxon>Mammalia</taxon>
        <taxon>Eutheria</taxon>
        <taxon>Euarchontoglires</taxon>
        <taxon>Glires</taxon>
        <taxon>Rodentia</taxon>
        <taxon>Myomorpha</taxon>
        <taxon>Muroidea</taxon>
        <taxon>Muridae</taxon>
        <taxon>Murinae</taxon>
        <taxon>Rattus</taxon>
    </lineage>
</organism>
<feature type="domain" description="Gasdermin PUB" evidence="2">
    <location>
        <begin position="2"/>
        <end position="150"/>
    </location>
</feature>
<reference evidence="3 4" key="1">
    <citation type="submission" date="2005-09" db="EMBL/GenBank/DDBJ databases">
        <authorList>
            <person name="Mural R.J."/>
            <person name="Li P.W."/>
            <person name="Adams M.D."/>
            <person name="Amanatides P.G."/>
            <person name="Baden-Tillson H."/>
            <person name="Barnstead M."/>
            <person name="Chin S.H."/>
            <person name="Dew I."/>
            <person name="Evans C.A."/>
            <person name="Ferriera S."/>
            <person name="Flanigan M."/>
            <person name="Fosler C."/>
            <person name="Glodek A."/>
            <person name="Gu Z."/>
            <person name="Holt R.A."/>
            <person name="Jennings D."/>
            <person name="Kraft C.L."/>
            <person name="Lu F."/>
            <person name="Nguyen T."/>
            <person name="Nusskern D.R."/>
            <person name="Pfannkoch C.M."/>
            <person name="Sitter C."/>
            <person name="Sutton G.G."/>
            <person name="Venter J.C."/>
            <person name="Wang Z."/>
            <person name="Woodage T."/>
            <person name="Zheng X.H."/>
            <person name="Zhong F."/>
        </authorList>
    </citation>
    <scope>NUCLEOTIDE SEQUENCE [LARGE SCALE GENOMIC DNA]</scope>
    <source>
        <strain>BN</strain>
        <strain evidence="4">Sprague-Dawley</strain>
    </source>
</reference>
<evidence type="ECO:0000259" key="2">
    <source>
        <dbReference type="Pfam" id="PF17708"/>
    </source>
</evidence>
<evidence type="ECO:0000313" key="3">
    <source>
        <dbReference type="EMBL" id="EDM16178.1"/>
    </source>
</evidence>
<proteinExistence type="predicted"/>
<dbReference type="Pfam" id="PF17708">
    <property type="entry name" value="Gasdermin_C"/>
    <property type="match status" value="1"/>
</dbReference>
<comment type="subcellular location">
    <subcellularLocation>
        <location evidence="1">Cytoplasm</location>
        <location evidence="1">Cytosol</location>
    </subcellularLocation>
</comment>
<name>A6HRP4_RAT</name>
<evidence type="ECO:0000313" key="4">
    <source>
        <dbReference type="Proteomes" id="UP000234681"/>
    </source>
</evidence>
<dbReference type="PANTHER" id="PTHR16399:SF21">
    <property type="entry name" value="GASDERMIN-C"/>
    <property type="match status" value="1"/>
</dbReference>
<dbReference type="InterPro" id="IPR007677">
    <property type="entry name" value="Gasdermin"/>
</dbReference>
<dbReference type="PANTHER" id="PTHR16399">
    <property type="entry name" value="GASDERMIN"/>
    <property type="match status" value="1"/>
</dbReference>
<dbReference type="GO" id="GO:0005829">
    <property type="term" value="C:cytosol"/>
    <property type="evidence" value="ECO:0007669"/>
    <property type="project" value="UniProtKB-SubCell"/>
</dbReference>
<dbReference type="InterPro" id="IPR041263">
    <property type="entry name" value="Gasdermin_PUB"/>
</dbReference>
<evidence type="ECO:0000256" key="1">
    <source>
        <dbReference type="ARBA" id="ARBA00004514"/>
    </source>
</evidence>
<protein>
    <submittedName>
        <fullName evidence="3">Melanoma-derived leucine zipper, extra-nuclear factor (Predicted)</fullName>
    </submittedName>
</protein>
<dbReference type="AlphaFoldDB" id="A6HRP4"/>
<sequence length="177" mass="19941">MLSKDVQDVVFSNLLPMLSDSDVLFDLINMLELDQLGHMDGPAGLILDELRKNSSTPWIDLKGLILYLLQALMVLSDTQLDLLAQSMEMRILLQQRELVRSILEPNFKYPWNIPFTLQPQLLAPLQGEGLAITYELLKGCGLKMEPNSPRSTWDLEAKMPLSALYGILSCLQQLVEA</sequence>
<dbReference type="Proteomes" id="UP000234681">
    <property type="component" value="Chromosome 7"/>
</dbReference>
<dbReference type="EMBL" id="CH473950">
    <property type="protein sequence ID" value="EDM16178.1"/>
    <property type="molecule type" value="Genomic_DNA"/>
</dbReference>